<dbReference type="PANTHER" id="PTHR22746">
    <property type="entry name" value="RAB6A-GEF COMPLEX PARTNER PROTEIN 1"/>
    <property type="match status" value="1"/>
</dbReference>
<dbReference type="Pfam" id="PF07064">
    <property type="entry name" value="RIC1"/>
    <property type="match status" value="1"/>
</dbReference>
<dbReference type="SUPFAM" id="SSF50978">
    <property type="entry name" value="WD40 repeat-like"/>
    <property type="match status" value="1"/>
</dbReference>
<dbReference type="GO" id="GO:0042147">
    <property type="term" value="P:retrograde transport, endosome to Golgi"/>
    <property type="evidence" value="ECO:0007669"/>
    <property type="project" value="TreeGrafter"/>
</dbReference>
<evidence type="ECO:0000256" key="1">
    <source>
        <dbReference type="ARBA" id="ARBA00004370"/>
    </source>
</evidence>
<gene>
    <name evidence="5" type="ORF">TELCIR_04667</name>
</gene>
<accession>A0A2G9USZ3</accession>
<sequence>MYIPVDRETKFRLPVPGEDGDLREHRAIKCIASNREKFFMAVVTSDCIYIWLAHPHLLLCTLRISAGDVIERGTLNKAYWNYDSSHIVITTSRNNLLIYRVVVSGENCYNLIDPPDVQFRRCSQELFLRGPRPSITLAPSVVVNLAASATCCVPLREELFVCLRNGFIHHISWEGQVRAEYSIRLPTVPFAHDQLQSKPDFVTDPAAHVVDAVYAPLVGGYCIVLSDGRAALLTSSDSRFHPSSILGVWALNMKDATCSDVNHKFRLLTFGCANGDVAAYHLDDANGSLVQTFRVALKVQNGPDVVNRDHSNHIVLICSSRVLISSNREREGVASAPHAVWTAVNPLHEYLASNWPIRESSLMVTGGVLIWGGTVGTACYDLDSCREQLRFYPINKKLDNRHASIFELECRVIMMSLRSDALVTFDIEGRIIMHRLMRNEESTGDVVKITVDRIAEIRVGDLVTHPACLVSIHLTQLSLDPSKSTDNGGVICGASVALPSIDCKGTIRTSTSSECSVDQLRITRNAVICSNDCLAIGVESLPFVFYNGGKRSAALYSLHRNSEVCLRDGQLHTAASYLIVLQSIENTQTSQEQALRLLREALSAGEWSIAKDMVRFTRAIGSEDMDSPARSVR</sequence>
<protein>
    <recommendedName>
        <fullName evidence="3">Protein RIC1 homolog</fullName>
    </recommendedName>
</protein>
<feature type="domain" description="RIC1 C-terminal alpha solenoid region" evidence="4">
    <location>
        <begin position="563"/>
        <end position="625"/>
    </location>
</feature>
<evidence type="ECO:0000313" key="6">
    <source>
        <dbReference type="Proteomes" id="UP000230423"/>
    </source>
</evidence>
<evidence type="ECO:0000313" key="5">
    <source>
        <dbReference type="EMBL" id="PIO73359.1"/>
    </source>
</evidence>
<name>A0A2G9USZ3_TELCI</name>
<dbReference type="GO" id="GO:0006886">
    <property type="term" value="P:intracellular protein transport"/>
    <property type="evidence" value="ECO:0007669"/>
    <property type="project" value="InterPro"/>
</dbReference>
<proteinExistence type="predicted"/>
<dbReference type="InterPro" id="IPR036322">
    <property type="entry name" value="WD40_repeat_dom_sf"/>
</dbReference>
<dbReference type="GO" id="GO:0000139">
    <property type="term" value="C:Golgi membrane"/>
    <property type="evidence" value="ECO:0007669"/>
    <property type="project" value="TreeGrafter"/>
</dbReference>
<evidence type="ECO:0000256" key="3">
    <source>
        <dbReference type="ARBA" id="ARBA00029879"/>
    </source>
</evidence>
<evidence type="ECO:0000256" key="2">
    <source>
        <dbReference type="ARBA" id="ARBA00023136"/>
    </source>
</evidence>
<dbReference type="GO" id="GO:0034066">
    <property type="term" value="C:Ric1-Rgp1 guanyl-nucleotide exchange factor complex"/>
    <property type="evidence" value="ECO:0007669"/>
    <property type="project" value="InterPro"/>
</dbReference>
<dbReference type="OrthoDB" id="67540at2759"/>
<keyword evidence="6" id="KW-1185">Reference proteome</keyword>
<dbReference type="InterPro" id="IPR040096">
    <property type="entry name" value="Ric1"/>
</dbReference>
<reference evidence="5 6" key="1">
    <citation type="submission" date="2015-09" db="EMBL/GenBank/DDBJ databases">
        <title>Draft genome of the parasitic nematode Teladorsagia circumcincta isolate WARC Sus (inbred).</title>
        <authorList>
            <person name="Mitreva M."/>
        </authorList>
    </citation>
    <scope>NUCLEOTIDE SEQUENCE [LARGE SCALE GENOMIC DNA]</scope>
    <source>
        <strain evidence="5 6">S</strain>
    </source>
</reference>
<dbReference type="GO" id="GO:0005829">
    <property type="term" value="C:cytosol"/>
    <property type="evidence" value="ECO:0007669"/>
    <property type="project" value="TreeGrafter"/>
</dbReference>
<keyword evidence="2" id="KW-0472">Membrane</keyword>
<organism evidence="5 6">
    <name type="scientific">Teladorsagia circumcincta</name>
    <name type="common">Brown stomach worm</name>
    <name type="synonym">Ostertagia circumcincta</name>
    <dbReference type="NCBI Taxonomy" id="45464"/>
    <lineage>
        <taxon>Eukaryota</taxon>
        <taxon>Metazoa</taxon>
        <taxon>Ecdysozoa</taxon>
        <taxon>Nematoda</taxon>
        <taxon>Chromadorea</taxon>
        <taxon>Rhabditida</taxon>
        <taxon>Rhabditina</taxon>
        <taxon>Rhabditomorpha</taxon>
        <taxon>Strongyloidea</taxon>
        <taxon>Trichostrongylidae</taxon>
        <taxon>Teladorsagia</taxon>
    </lineage>
</organism>
<dbReference type="AlphaFoldDB" id="A0A2G9USZ3"/>
<dbReference type="EMBL" id="KZ345472">
    <property type="protein sequence ID" value="PIO73359.1"/>
    <property type="molecule type" value="Genomic_DNA"/>
</dbReference>
<evidence type="ECO:0000259" key="4">
    <source>
        <dbReference type="Pfam" id="PF07064"/>
    </source>
</evidence>
<comment type="subcellular location">
    <subcellularLocation>
        <location evidence="1">Membrane</location>
    </subcellularLocation>
</comment>
<dbReference type="InterPro" id="IPR009771">
    <property type="entry name" value="RIC1_C"/>
</dbReference>
<dbReference type="PANTHER" id="PTHR22746:SF10">
    <property type="entry name" value="GUANINE NUCLEOTIDE EXCHANGE FACTOR SUBUNIT RIC1"/>
    <property type="match status" value="1"/>
</dbReference>
<dbReference type="Proteomes" id="UP000230423">
    <property type="component" value="Unassembled WGS sequence"/>
</dbReference>